<dbReference type="InterPro" id="IPR029033">
    <property type="entry name" value="His_PPase_superfam"/>
</dbReference>
<comment type="caution">
    <text evidence="1">The sequence shown here is derived from an EMBL/GenBank/DDBJ whole genome shotgun (WGS) entry which is preliminary data.</text>
</comment>
<organism evidence="1 2">
    <name type="scientific">Trichostrongylus colubriformis</name>
    <name type="common">Black scour worm</name>
    <dbReference type="NCBI Taxonomy" id="6319"/>
    <lineage>
        <taxon>Eukaryota</taxon>
        <taxon>Metazoa</taxon>
        <taxon>Ecdysozoa</taxon>
        <taxon>Nematoda</taxon>
        <taxon>Chromadorea</taxon>
        <taxon>Rhabditida</taxon>
        <taxon>Rhabditina</taxon>
        <taxon>Rhabditomorpha</taxon>
        <taxon>Strongyloidea</taxon>
        <taxon>Trichostrongylidae</taxon>
        <taxon>Trichostrongylus</taxon>
    </lineage>
</organism>
<dbReference type="Gene3D" id="3.40.50.1240">
    <property type="entry name" value="Phosphoglycerate mutase-like"/>
    <property type="match status" value="1"/>
</dbReference>
<protein>
    <submittedName>
        <fullName evidence="1">Uncharacterized protein</fullName>
    </submittedName>
</protein>
<name>A0AAN8GBV7_TRICO</name>
<dbReference type="GO" id="GO:0016791">
    <property type="term" value="F:phosphatase activity"/>
    <property type="evidence" value="ECO:0007669"/>
    <property type="project" value="UniProtKB-ARBA"/>
</dbReference>
<evidence type="ECO:0000313" key="1">
    <source>
        <dbReference type="EMBL" id="KAK5981578.1"/>
    </source>
</evidence>
<dbReference type="InterPro" id="IPR000560">
    <property type="entry name" value="His_Pase_clade-2"/>
</dbReference>
<keyword evidence="2" id="KW-1185">Reference proteome</keyword>
<reference evidence="1 2" key="1">
    <citation type="submission" date="2019-10" db="EMBL/GenBank/DDBJ databases">
        <title>Assembly and Annotation for the nematode Trichostrongylus colubriformis.</title>
        <authorList>
            <person name="Martin J."/>
        </authorList>
    </citation>
    <scope>NUCLEOTIDE SEQUENCE [LARGE SCALE GENOMIC DNA]</scope>
    <source>
        <strain evidence="1">G859</strain>
        <tissue evidence="1">Whole worm</tissue>
    </source>
</reference>
<dbReference type="AlphaFoldDB" id="A0AAN8GBV7"/>
<proteinExistence type="predicted"/>
<sequence length="159" mass="18088">MSNILGMYGTNNSDAKPDVDYPANVDGWPAGFVPVAIHTGGVDTDYVLDPDASCTRRQHLWNMAKTSQELRDFVNRPDIASLLANLTKFCGEPITLDNLYVVWDALKVEQTHDNNTLRIANTWFSDEIFERLTAVHDKIHEYQNGIFGELLIYTYLPYF</sequence>
<accession>A0AAN8GBV7</accession>
<dbReference type="Proteomes" id="UP001331761">
    <property type="component" value="Unassembled WGS sequence"/>
</dbReference>
<dbReference type="Pfam" id="PF00328">
    <property type="entry name" value="His_Phos_2"/>
    <property type="match status" value="1"/>
</dbReference>
<dbReference type="SUPFAM" id="SSF53254">
    <property type="entry name" value="Phosphoglycerate mutase-like"/>
    <property type="match status" value="1"/>
</dbReference>
<evidence type="ECO:0000313" key="2">
    <source>
        <dbReference type="Proteomes" id="UP001331761"/>
    </source>
</evidence>
<dbReference type="EMBL" id="WIXE01006135">
    <property type="protein sequence ID" value="KAK5981578.1"/>
    <property type="molecule type" value="Genomic_DNA"/>
</dbReference>
<gene>
    <name evidence="1" type="ORF">GCK32_014646</name>
</gene>